<dbReference type="AlphaFoldDB" id="K2SZQ1"/>
<name>K2SZQ1_MACPH</name>
<evidence type="ECO:0000256" key="4">
    <source>
        <dbReference type="ARBA" id="ARBA00023157"/>
    </source>
</evidence>
<reference evidence="8 9" key="1">
    <citation type="journal article" date="2012" name="BMC Genomics">
        <title>Tools to kill: Genome of one of the most destructive plant pathogenic fungi Macrophomina phaseolina.</title>
        <authorList>
            <person name="Islam M.S."/>
            <person name="Haque M.S."/>
            <person name="Islam M.M."/>
            <person name="Emdad E.M."/>
            <person name="Halim A."/>
            <person name="Hossen Q.M.M."/>
            <person name="Hossain M.Z."/>
            <person name="Ahmed B."/>
            <person name="Rahim S."/>
            <person name="Rahman M.S."/>
            <person name="Alam M.M."/>
            <person name="Hou S."/>
            <person name="Wan X."/>
            <person name="Saito J.A."/>
            <person name="Alam M."/>
        </authorList>
    </citation>
    <scope>NUCLEOTIDE SEQUENCE [LARGE SCALE GENOMIC DNA]</scope>
    <source>
        <strain evidence="8 9">MS6</strain>
    </source>
</reference>
<keyword evidence="3 6" id="KW-0732">Signal</keyword>
<dbReference type="InterPro" id="IPR032382">
    <property type="entry name" value="AltA1"/>
</dbReference>
<dbReference type="Gene3D" id="2.40.350.20">
    <property type="match status" value="1"/>
</dbReference>
<comment type="caution">
    <text evidence="8">The sequence shown here is derived from an EMBL/GenBank/DDBJ whole genome shotgun (WGS) entry which is preliminary data.</text>
</comment>
<sequence>MKFLAAAAAAALLSATALSAPTASTDKETTTYQIKDFTTRKYDGKTISTLSFRILATNGGTLDFTCVPYDPVTGCATEHFESGQVYSCGENSFFSFSYTDGNDIDQTNELVLWQDIAENNTIGGSAFLDEPICRAGGAGVDDLVCEVPEKVYFAITLEKLGA</sequence>
<dbReference type="HOGENOM" id="CLU_144331_0_0_1"/>
<dbReference type="eggNOG" id="ENOG502RHGY">
    <property type="taxonomic scope" value="Eukaryota"/>
</dbReference>
<evidence type="ECO:0000256" key="6">
    <source>
        <dbReference type="SAM" id="SignalP"/>
    </source>
</evidence>
<evidence type="ECO:0000313" key="8">
    <source>
        <dbReference type="EMBL" id="EKG22125.1"/>
    </source>
</evidence>
<protein>
    <submittedName>
        <fullName evidence="8">Major allergen alt a1</fullName>
    </submittedName>
</protein>
<feature type="signal peptide" evidence="6">
    <location>
        <begin position="1"/>
        <end position="19"/>
    </location>
</feature>
<feature type="disulfide bond" evidence="5">
    <location>
        <begin position="133"/>
        <end position="145"/>
    </location>
</feature>
<comment type="caution">
    <text evidence="5">Lacks conserved residue(s) required for the propagation of feature annotation.</text>
</comment>
<feature type="domain" description="AA1-like" evidence="7">
    <location>
        <begin position="27"/>
        <end position="158"/>
    </location>
</feature>
<keyword evidence="4 5" id="KW-1015">Disulfide bond</keyword>
<accession>K2SZQ1</accession>
<dbReference type="GO" id="GO:0005576">
    <property type="term" value="C:extracellular region"/>
    <property type="evidence" value="ECO:0007669"/>
    <property type="project" value="UniProtKB-SubCell"/>
</dbReference>
<proteinExistence type="predicted"/>
<dbReference type="EMBL" id="AHHD01000030">
    <property type="protein sequence ID" value="EKG22125.1"/>
    <property type="molecule type" value="Genomic_DNA"/>
</dbReference>
<evidence type="ECO:0000256" key="5">
    <source>
        <dbReference type="PROSITE-ProRule" id="PRU01243"/>
    </source>
</evidence>
<dbReference type="Pfam" id="PF16541">
    <property type="entry name" value="AltA1"/>
    <property type="match status" value="1"/>
</dbReference>
<evidence type="ECO:0000259" key="7">
    <source>
        <dbReference type="PROSITE" id="PS51895"/>
    </source>
</evidence>
<evidence type="ECO:0000256" key="1">
    <source>
        <dbReference type="ARBA" id="ARBA00004613"/>
    </source>
</evidence>
<dbReference type="InParanoid" id="K2SZQ1"/>
<evidence type="ECO:0000256" key="3">
    <source>
        <dbReference type="ARBA" id="ARBA00022729"/>
    </source>
</evidence>
<organism evidence="8 9">
    <name type="scientific">Macrophomina phaseolina (strain MS6)</name>
    <name type="common">Charcoal rot fungus</name>
    <dbReference type="NCBI Taxonomy" id="1126212"/>
    <lineage>
        <taxon>Eukaryota</taxon>
        <taxon>Fungi</taxon>
        <taxon>Dikarya</taxon>
        <taxon>Ascomycota</taxon>
        <taxon>Pezizomycotina</taxon>
        <taxon>Dothideomycetes</taxon>
        <taxon>Dothideomycetes incertae sedis</taxon>
        <taxon>Botryosphaeriales</taxon>
        <taxon>Botryosphaeriaceae</taxon>
        <taxon>Macrophomina</taxon>
    </lineage>
</organism>
<keyword evidence="2" id="KW-0964">Secreted</keyword>
<dbReference type="OrthoDB" id="3928926at2759"/>
<gene>
    <name evidence="8" type="ORF">MPH_00580</name>
</gene>
<dbReference type="Proteomes" id="UP000007129">
    <property type="component" value="Unassembled WGS sequence"/>
</dbReference>
<comment type="subcellular location">
    <subcellularLocation>
        <location evidence="1">Secreted</location>
    </subcellularLocation>
</comment>
<evidence type="ECO:0000256" key="2">
    <source>
        <dbReference type="ARBA" id="ARBA00022525"/>
    </source>
</evidence>
<dbReference type="VEuPathDB" id="FungiDB:MPH_00580"/>
<dbReference type="PROSITE" id="PS51895">
    <property type="entry name" value="AA1"/>
    <property type="match status" value="1"/>
</dbReference>
<evidence type="ECO:0000313" key="9">
    <source>
        <dbReference type="Proteomes" id="UP000007129"/>
    </source>
</evidence>
<feature type="chain" id="PRO_5003867925" evidence="6">
    <location>
        <begin position="20"/>
        <end position="162"/>
    </location>
</feature>